<name>A0A8J2JXJ9_9HEXA</name>
<comment type="caution">
    <text evidence="1">The sequence shown here is derived from an EMBL/GenBank/DDBJ whole genome shotgun (WGS) entry which is preliminary data.</text>
</comment>
<keyword evidence="2" id="KW-1185">Reference proteome</keyword>
<evidence type="ECO:0000313" key="1">
    <source>
        <dbReference type="EMBL" id="CAG7715944.1"/>
    </source>
</evidence>
<evidence type="ECO:0000313" key="2">
    <source>
        <dbReference type="Proteomes" id="UP000708208"/>
    </source>
</evidence>
<sequence>MMAFEIHLPEPYKLGQFVPPVEKVKDLLIKAFKQKKSETVDETNISELSVGVNEPSVSKRTKTIFYLVSFQGTPMKIMYNLETR</sequence>
<proteinExistence type="predicted"/>
<organism evidence="1 2">
    <name type="scientific">Allacma fusca</name>
    <dbReference type="NCBI Taxonomy" id="39272"/>
    <lineage>
        <taxon>Eukaryota</taxon>
        <taxon>Metazoa</taxon>
        <taxon>Ecdysozoa</taxon>
        <taxon>Arthropoda</taxon>
        <taxon>Hexapoda</taxon>
        <taxon>Collembola</taxon>
        <taxon>Symphypleona</taxon>
        <taxon>Sminthuridae</taxon>
        <taxon>Allacma</taxon>
    </lineage>
</organism>
<dbReference type="Proteomes" id="UP000708208">
    <property type="component" value="Unassembled WGS sequence"/>
</dbReference>
<dbReference type="EMBL" id="CAJVCH010034952">
    <property type="protein sequence ID" value="CAG7715944.1"/>
    <property type="molecule type" value="Genomic_DNA"/>
</dbReference>
<reference evidence="1" key="1">
    <citation type="submission" date="2021-06" db="EMBL/GenBank/DDBJ databases">
        <authorList>
            <person name="Hodson N. C."/>
            <person name="Mongue J. A."/>
            <person name="Jaron S. K."/>
        </authorList>
    </citation>
    <scope>NUCLEOTIDE SEQUENCE</scope>
</reference>
<accession>A0A8J2JXJ9</accession>
<protein>
    <submittedName>
        <fullName evidence="1">Uncharacterized protein</fullName>
    </submittedName>
</protein>
<dbReference type="AlphaFoldDB" id="A0A8J2JXJ9"/>
<gene>
    <name evidence="1" type="ORF">AFUS01_LOCUS5479</name>
</gene>